<feature type="transmembrane region" description="Helical" evidence="1">
    <location>
        <begin position="137"/>
        <end position="156"/>
    </location>
</feature>
<dbReference type="Pfam" id="PF01569">
    <property type="entry name" value="PAP2"/>
    <property type="match status" value="1"/>
</dbReference>
<dbReference type="InterPro" id="IPR000326">
    <property type="entry name" value="PAP2/HPO"/>
</dbReference>
<evidence type="ECO:0000259" key="2">
    <source>
        <dbReference type="SMART" id="SM00014"/>
    </source>
</evidence>
<keyword evidence="1" id="KW-0472">Membrane</keyword>
<dbReference type="EMBL" id="CAFBQR010000011">
    <property type="protein sequence ID" value="CAB5058936.1"/>
    <property type="molecule type" value="Genomic_DNA"/>
</dbReference>
<name>A0A6J6CRY4_9ZZZZ</name>
<gene>
    <name evidence="3" type="ORF">UFOPK1541_00447</name>
    <name evidence="4" type="ORF">UFOPK3861_00622</name>
    <name evidence="5" type="ORF">UFOPK4348_00130</name>
</gene>
<feature type="domain" description="Phosphatidic acid phosphatase type 2/haloperoxidase" evidence="2">
    <location>
        <begin position="97"/>
        <end position="210"/>
    </location>
</feature>
<dbReference type="EMBL" id="CAFBNQ010000054">
    <property type="protein sequence ID" value="CAB4958335.1"/>
    <property type="molecule type" value="Genomic_DNA"/>
</dbReference>
<keyword evidence="1" id="KW-1133">Transmembrane helix</keyword>
<proteinExistence type="predicted"/>
<feature type="transmembrane region" description="Helical" evidence="1">
    <location>
        <begin position="192"/>
        <end position="212"/>
    </location>
</feature>
<dbReference type="AlphaFoldDB" id="A0A6J6CRY4"/>
<reference evidence="3" key="1">
    <citation type="submission" date="2020-05" db="EMBL/GenBank/DDBJ databases">
        <authorList>
            <person name="Chiriac C."/>
            <person name="Salcher M."/>
            <person name="Ghai R."/>
            <person name="Kavagutti S V."/>
        </authorList>
    </citation>
    <scope>NUCLEOTIDE SEQUENCE</scope>
</reference>
<evidence type="ECO:0000313" key="4">
    <source>
        <dbReference type="EMBL" id="CAB4958335.1"/>
    </source>
</evidence>
<accession>A0A6J6CRY4</accession>
<organism evidence="3">
    <name type="scientific">freshwater metagenome</name>
    <dbReference type="NCBI Taxonomy" id="449393"/>
    <lineage>
        <taxon>unclassified sequences</taxon>
        <taxon>metagenomes</taxon>
        <taxon>ecological metagenomes</taxon>
    </lineage>
</organism>
<feature type="transmembrane region" description="Helical" evidence="1">
    <location>
        <begin position="21"/>
        <end position="41"/>
    </location>
</feature>
<keyword evidence="1" id="KW-0812">Transmembrane</keyword>
<protein>
    <submittedName>
        <fullName evidence="3">Unannotated protein</fullName>
    </submittedName>
</protein>
<dbReference type="SMART" id="SM00014">
    <property type="entry name" value="acidPPc"/>
    <property type="match status" value="1"/>
</dbReference>
<evidence type="ECO:0000256" key="1">
    <source>
        <dbReference type="SAM" id="Phobius"/>
    </source>
</evidence>
<evidence type="ECO:0000313" key="5">
    <source>
        <dbReference type="EMBL" id="CAB5058936.1"/>
    </source>
</evidence>
<dbReference type="EMBL" id="CAEZTA010000042">
    <property type="protein sequence ID" value="CAB4554057.1"/>
    <property type="molecule type" value="Genomic_DNA"/>
</dbReference>
<feature type="transmembrane region" description="Helical" evidence="1">
    <location>
        <begin position="98"/>
        <end position="117"/>
    </location>
</feature>
<sequence length="223" mass="24797">MMQAVLDVRRAQMVRAARWSASLFAGFLLITQQVLVNGPLIEIDKWIHNLDRPKFHGVGGFIIRRLDDLGLRGVTATALLIAAFYIARRFKTWRPLNLAILSLISLNVVVGIFKFWLGRTKPKVGIDLLHFGGMSYPSGHASNALLTWGVLAYLIYRYAHVDRYRGRLASAGVAAISLTVCTVSLIRDTHWFSDLLGGLFIGASLLVLVIAVDRYYPSNSQLS</sequence>
<dbReference type="Gene3D" id="1.20.144.10">
    <property type="entry name" value="Phosphatidic acid phosphatase type 2/haloperoxidase"/>
    <property type="match status" value="1"/>
</dbReference>
<feature type="transmembrane region" description="Helical" evidence="1">
    <location>
        <begin position="69"/>
        <end position="86"/>
    </location>
</feature>
<evidence type="ECO:0000313" key="3">
    <source>
        <dbReference type="EMBL" id="CAB4554057.1"/>
    </source>
</evidence>
<dbReference type="SUPFAM" id="SSF48317">
    <property type="entry name" value="Acid phosphatase/Vanadium-dependent haloperoxidase"/>
    <property type="match status" value="1"/>
</dbReference>
<feature type="transmembrane region" description="Helical" evidence="1">
    <location>
        <begin position="168"/>
        <end position="186"/>
    </location>
</feature>
<dbReference type="InterPro" id="IPR036938">
    <property type="entry name" value="PAP2/HPO_sf"/>
</dbReference>